<sequence>METKAPMKVIIVGGAIAGLTLAHSLKHANIDYQVIDAYPIASPVGASIAIFQNGCMVLDQLGIYQDLRSLVHPLKTMNIRLPSGKVLAAPPAGTLLEQRFGYSICLLPRQRLIQLLYDHLEDKSKVHAGHGKKVIRVAHSTDGVEVFTEDGSSYSGDVVVGCDGIHSSVRSEMWRHAELNHPGIPLADRSAFASEFTCLFGIAGAVPGLPPGESNIVHGKPASFLTFIGLNGDVYFFLYMRMSERHLWPDSPRFSQEQGESLANAHMGAHITEDVTFGDIWTKRKTFTLLPMEEGVLQDWHWGRFAVVGDAAHKMTVNLGQGGNSAIESAAALANALNEANLCRRGDRVSQEEIEMALSNYQESRRPRLVTIGRAAFEIARSQALEGLKPWLFFSRVFFDNTFLADLSTEQFLGTVLLNYIRKPIRLDNSLWLQGNNQSLTKPPSFHFFACAALVLTLSWILKK</sequence>
<reference evidence="13" key="1">
    <citation type="journal article" date="2017" name="Nat. Microbiol.">
        <title>Global analysis of biosynthetic gene clusters reveals vast potential of secondary metabolite production in Penicillium species.</title>
        <authorList>
            <person name="Nielsen J.C."/>
            <person name="Grijseels S."/>
            <person name="Prigent S."/>
            <person name="Ji B."/>
            <person name="Dainat J."/>
            <person name="Nielsen K.F."/>
            <person name="Frisvad J.C."/>
            <person name="Workman M."/>
            <person name="Nielsen J."/>
        </authorList>
    </citation>
    <scope>NUCLEOTIDE SEQUENCE [LARGE SCALE GENOMIC DNA]</scope>
    <source>
        <strain evidence="13">IBT 29525</strain>
    </source>
</reference>
<dbReference type="Pfam" id="PF01494">
    <property type="entry name" value="FAD_binding_3"/>
    <property type="match status" value="2"/>
</dbReference>
<comment type="subcellular location">
    <subcellularLocation>
        <location evidence="1">Membrane</location>
    </subcellularLocation>
</comment>
<dbReference type="GO" id="GO:0071949">
    <property type="term" value="F:FAD binding"/>
    <property type="evidence" value="ECO:0007669"/>
    <property type="project" value="InterPro"/>
</dbReference>
<keyword evidence="3" id="KW-0285">Flavoprotein</keyword>
<evidence type="ECO:0000256" key="4">
    <source>
        <dbReference type="ARBA" id="ARBA00022692"/>
    </source>
</evidence>
<evidence type="ECO:0000313" key="13">
    <source>
        <dbReference type="Proteomes" id="UP000191612"/>
    </source>
</evidence>
<dbReference type="SUPFAM" id="SSF51905">
    <property type="entry name" value="FAD/NAD(P)-binding domain"/>
    <property type="match status" value="1"/>
</dbReference>
<dbReference type="PANTHER" id="PTHR47356">
    <property type="entry name" value="FAD-DEPENDENT MONOOXYGENASE ASQG-RELATED"/>
    <property type="match status" value="1"/>
</dbReference>
<evidence type="ECO:0000256" key="2">
    <source>
        <dbReference type="ARBA" id="ARBA00007992"/>
    </source>
</evidence>
<proteinExistence type="inferred from homology"/>
<keyword evidence="7" id="KW-0560">Oxidoreductase</keyword>
<feature type="domain" description="FAD-binding" evidence="11">
    <location>
        <begin position="251"/>
        <end position="340"/>
    </location>
</feature>
<evidence type="ECO:0000313" key="12">
    <source>
        <dbReference type="EMBL" id="OQD97819.1"/>
    </source>
</evidence>
<evidence type="ECO:0000259" key="11">
    <source>
        <dbReference type="Pfam" id="PF01494"/>
    </source>
</evidence>
<dbReference type="STRING" id="60172.A0A1V6R8S0"/>
<evidence type="ECO:0000256" key="6">
    <source>
        <dbReference type="ARBA" id="ARBA00022989"/>
    </source>
</evidence>
<keyword evidence="6 9" id="KW-1133">Transmembrane helix</keyword>
<protein>
    <recommendedName>
        <fullName evidence="11">FAD-binding domain-containing protein</fullName>
    </recommendedName>
</protein>
<dbReference type="Proteomes" id="UP000191612">
    <property type="component" value="Unassembled WGS sequence"/>
</dbReference>
<evidence type="ECO:0000256" key="1">
    <source>
        <dbReference type="ARBA" id="ARBA00004370"/>
    </source>
</evidence>
<dbReference type="EMBL" id="MDYO01000011">
    <property type="protein sequence ID" value="OQD97819.1"/>
    <property type="molecule type" value="Genomic_DNA"/>
</dbReference>
<name>A0A1V6R8S0_9EURO</name>
<dbReference type="Gene3D" id="3.50.50.60">
    <property type="entry name" value="FAD/NAD(P)-binding domain"/>
    <property type="match status" value="1"/>
</dbReference>
<gene>
    <name evidence="12" type="ORF">PENSOL_c011G01140</name>
</gene>
<feature type="domain" description="FAD-binding" evidence="11">
    <location>
        <begin position="7"/>
        <end position="172"/>
    </location>
</feature>
<keyword evidence="13" id="KW-1185">Reference proteome</keyword>
<feature type="chain" id="PRO_5013274775" description="FAD-binding domain-containing protein" evidence="10">
    <location>
        <begin position="23"/>
        <end position="464"/>
    </location>
</feature>
<evidence type="ECO:0000256" key="7">
    <source>
        <dbReference type="ARBA" id="ARBA00023002"/>
    </source>
</evidence>
<feature type="transmembrane region" description="Helical" evidence="9">
    <location>
        <begin position="445"/>
        <end position="462"/>
    </location>
</feature>
<evidence type="ECO:0000256" key="8">
    <source>
        <dbReference type="ARBA" id="ARBA00023136"/>
    </source>
</evidence>
<dbReference type="AlphaFoldDB" id="A0A1V6R8S0"/>
<dbReference type="GO" id="GO:0004497">
    <property type="term" value="F:monooxygenase activity"/>
    <property type="evidence" value="ECO:0007669"/>
    <property type="project" value="InterPro"/>
</dbReference>
<evidence type="ECO:0000256" key="3">
    <source>
        <dbReference type="ARBA" id="ARBA00022630"/>
    </source>
</evidence>
<evidence type="ECO:0000256" key="5">
    <source>
        <dbReference type="ARBA" id="ARBA00022827"/>
    </source>
</evidence>
<keyword evidence="5" id="KW-0274">FAD</keyword>
<dbReference type="InterPro" id="IPR050562">
    <property type="entry name" value="FAD_mOase_fung"/>
</dbReference>
<evidence type="ECO:0000256" key="9">
    <source>
        <dbReference type="SAM" id="Phobius"/>
    </source>
</evidence>
<dbReference type="PRINTS" id="PR00420">
    <property type="entry name" value="RNGMNOXGNASE"/>
</dbReference>
<comment type="similarity">
    <text evidence="2">Belongs to the paxM FAD-dependent monooxygenase family.</text>
</comment>
<keyword evidence="8 9" id="KW-0472">Membrane</keyword>
<organism evidence="12 13">
    <name type="scientific">Penicillium solitum</name>
    <dbReference type="NCBI Taxonomy" id="60172"/>
    <lineage>
        <taxon>Eukaryota</taxon>
        <taxon>Fungi</taxon>
        <taxon>Dikarya</taxon>
        <taxon>Ascomycota</taxon>
        <taxon>Pezizomycotina</taxon>
        <taxon>Eurotiomycetes</taxon>
        <taxon>Eurotiomycetidae</taxon>
        <taxon>Eurotiales</taxon>
        <taxon>Aspergillaceae</taxon>
        <taxon>Penicillium</taxon>
    </lineage>
</organism>
<keyword evidence="4 9" id="KW-0812">Transmembrane</keyword>
<comment type="caution">
    <text evidence="12">The sequence shown here is derived from an EMBL/GenBank/DDBJ whole genome shotgun (WGS) entry which is preliminary data.</text>
</comment>
<dbReference type="GO" id="GO:0016020">
    <property type="term" value="C:membrane"/>
    <property type="evidence" value="ECO:0007669"/>
    <property type="project" value="UniProtKB-SubCell"/>
</dbReference>
<accession>A0A1V6R8S0</accession>
<dbReference type="InterPro" id="IPR036188">
    <property type="entry name" value="FAD/NAD-bd_sf"/>
</dbReference>
<feature type="signal peptide" evidence="10">
    <location>
        <begin position="1"/>
        <end position="22"/>
    </location>
</feature>
<dbReference type="PANTHER" id="PTHR47356:SF2">
    <property type="entry name" value="FAD-BINDING DOMAIN-CONTAINING PROTEIN-RELATED"/>
    <property type="match status" value="1"/>
</dbReference>
<keyword evidence="10" id="KW-0732">Signal</keyword>
<evidence type="ECO:0000256" key="10">
    <source>
        <dbReference type="SAM" id="SignalP"/>
    </source>
</evidence>
<dbReference type="InterPro" id="IPR002938">
    <property type="entry name" value="FAD-bd"/>
</dbReference>